<evidence type="ECO:0000256" key="5">
    <source>
        <dbReference type="ARBA" id="ARBA00023136"/>
    </source>
</evidence>
<dbReference type="RefSeq" id="WP_246906982.1">
    <property type="nucleotide sequence ID" value="NZ_JALJRB010000009.1"/>
</dbReference>
<dbReference type="Proteomes" id="UP001165427">
    <property type="component" value="Unassembled WGS sequence"/>
</dbReference>
<name>A0AA41UIP6_9BACT</name>
<feature type="signal peptide" evidence="8">
    <location>
        <begin position="1"/>
        <end position="24"/>
    </location>
</feature>
<dbReference type="Gene3D" id="2.30.30.40">
    <property type="entry name" value="SH3 Domains"/>
    <property type="match status" value="1"/>
</dbReference>
<evidence type="ECO:0000313" key="10">
    <source>
        <dbReference type="EMBL" id="MCJ8501000.1"/>
    </source>
</evidence>
<dbReference type="Pfam" id="PF08239">
    <property type="entry name" value="SH3_3"/>
    <property type="match status" value="1"/>
</dbReference>
<dbReference type="Gene3D" id="1.20.5.340">
    <property type="match status" value="1"/>
</dbReference>
<proteinExistence type="predicted"/>
<dbReference type="EMBL" id="JALJRB010000009">
    <property type="protein sequence ID" value="MCJ8501000.1"/>
    <property type="molecule type" value="Genomic_DNA"/>
</dbReference>
<feature type="transmembrane region" description="Helical" evidence="7">
    <location>
        <begin position="189"/>
        <end position="210"/>
    </location>
</feature>
<feature type="chain" id="PRO_5041407411" evidence="8">
    <location>
        <begin position="25"/>
        <end position="220"/>
    </location>
</feature>
<dbReference type="InterPro" id="IPR003646">
    <property type="entry name" value="SH3-like_bac-type"/>
</dbReference>
<evidence type="ECO:0000256" key="7">
    <source>
        <dbReference type="SAM" id="Phobius"/>
    </source>
</evidence>
<reference evidence="10" key="1">
    <citation type="submission" date="2022-04" db="EMBL/GenBank/DDBJ databases">
        <title>Desulfatitalea alkaliphila sp. nov., a novel anaerobic sulfate-reducing bacterium isolated from terrestrial mud volcano, Taman Peninsula, Russia.</title>
        <authorList>
            <person name="Khomyakova M.A."/>
            <person name="Merkel A.Y."/>
            <person name="Slobodkin A.I."/>
        </authorList>
    </citation>
    <scope>NUCLEOTIDE SEQUENCE</scope>
    <source>
        <strain evidence="10">M08but</strain>
    </source>
</reference>
<accession>A0AA41UIP6</accession>
<keyword evidence="3 8" id="KW-0732">Signal</keyword>
<evidence type="ECO:0000256" key="2">
    <source>
        <dbReference type="ARBA" id="ARBA00022692"/>
    </source>
</evidence>
<dbReference type="SMART" id="SM00287">
    <property type="entry name" value="SH3b"/>
    <property type="match status" value="1"/>
</dbReference>
<gene>
    <name evidence="10" type="ORF">MRX98_10485</name>
</gene>
<keyword evidence="5 7" id="KW-0472">Membrane</keyword>
<comment type="subcellular location">
    <subcellularLocation>
        <location evidence="1">Membrane</location>
        <topology evidence="1">Single-pass membrane protein</topology>
    </subcellularLocation>
</comment>
<dbReference type="GO" id="GO:0016020">
    <property type="term" value="C:membrane"/>
    <property type="evidence" value="ECO:0007669"/>
    <property type="project" value="UniProtKB-SubCell"/>
</dbReference>
<dbReference type="InterPro" id="IPR016476">
    <property type="entry name" value="SH3_dom_pro"/>
</dbReference>
<keyword evidence="4 7" id="KW-1133">Transmembrane helix</keyword>
<dbReference type="AlphaFoldDB" id="A0AA41UIP6"/>
<sequence>MKRLSLTALIFGLCLVCGLGSATAATRYISESFEVPMRSGQSTEHRIIALIPTGRAVELISAGDEWSQVRLPGGREGWVLSRYLTDQLPSALQLERLERRHAEVVEQRGTLQERADALAAENRELSETLNQTRQRLENLEAAHEALKTESAGFLELQAEHEQTQKALAEARTRADEFESALNQLTNNQLYQGLLYGGGLVIVGFIAGFILKKPKRRSPLM</sequence>
<evidence type="ECO:0000256" key="3">
    <source>
        <dbReference type="ARBA" id="ARBA00022729"/>
    </source>
</evidence>
<organism evidence="10 11">
    <name type="scientific">Desulfatitalea alkaliphila</name>
    <dbReference type="NCBI Taxonomy" id="2929485"/>
    <lineage>
        <taxon>Bacteria</taxon>
        <taxon>Pseudomonadati</taxon>
        <taxon>Thermodesulfobacteriota</taxon>
        <taxon>Desulfobacteria</taxon>
        <taxon>Desulfobacterales</taxon>
        <taxon>Desulfosarcinaceae</taxon>
        <taxon>Desulfatitalea</taxon>
    </lineage>
</organism>
<evidence type="ECO:0000256" key="1">
    <source>
        <dbReference type="ARBA" id="ARBA00004167"/>
    </source>
</evidence>
<evidence type="ECO:0000313" key="11">
    <source>
        <dbReference type="Proteomes" id="UP001165427"/>
    </source>
</evidence>
<feature type="domain" description="SH3b" evidence="9">
    <location>
        <begin position="24"/>
        <end position="88"/>
    </location>
</feature>
<dbReference type="NCBIfam" id="TIGR04211">
    <property type="entry name" value="SH3_and_anchor"/>
    <property type="match status" value="1"/>
</dbReference>
<keyword evidence="2 7" id="KW-0812">Transmembrane</keyword>
<protein>
    <submittedName>
        <fullName evidence="10">TIGR04211 family SH3 domain-containing protein</fullName>
    </submittedName>
</protein>
<keyword evidence="11" id="KW-1185">Reference proteome</keyword>
<evidence type="ECO:0000259" key="9">
    <source>
        <dbReference type="PROSITE" id="PS51781"/>
    </source>
</evidence>
<feature type="coiled-coil region" evidence="6">
    <location>
        <begin position="94"/>
        <end position="187"/>
    </location>
</feature>
<dbReference type="PROSITE" id="PS51781">
    <property type="entry name" value="SH3B"/>
    <property type="match status" value="1"/>
</dbReference>
<keyword evidence="6" id="KW-0175">Coiled coil</keyword>
<evidence type="ECO:0000256" key="4">
    <source>
        <dbReference type="ARBA" id="ARBA00022989"/>
    </source>
</evidence>
<evidence type="ECO:0000256" key="8">
    <source>
        <dbReference type="SAM" id="SignalP"/>
    </source>
</evidence>
<comment type="caution">
    <text evidence="10">The sequence shown here is derived from an EMBL/GenBank/DDBJ whole genome shotgun (WGS) entry which is preliminary data.</text>
</comment>
<evidence type="ECO:0000256" key="6">
    <source>
        <dbReference type="SAM" id="Coils"/>
    </source>
</evidence>